<sequence>MLLLLHAVFLSCGASSLHLYCLIEIVPLLASSAYTPLRCIGATSPCDTLCKTTVCSVPSSICGPHRRGTTSSWSLLLQVALQEDTIVSFGAPFMHLCGSLELITRAFALTSGPLDISKSDLVAKVAFIWSILLLPLCPSGALKPAFALLLSSFVIGVQVDLTLGVESVSADPATGMLKVTGKVDPWQLKELLEAKTKKKPQNNQRIFNHFVLTRRHSFHQPEVISVVLSIRLHCDGCVHRTKKNIYKIKGVEEVTVDAAKNLVTVKGTMNAKTLPDALKEKIKRSFEIVPPKKEEGGGEKKEEKKGGEKEKAGGEKKEEEKQGDEKEKKDEEKKQEATASPPPPPPAAASTTATTMATTVIEANRTDNYSPYGGYPGYGYRVEMVHAPQMFSDENPNACSIM</sequence>
<dbReference type="CDD" id="cd00371">
    <property type="entry name" value="HMA"/>
    <property type="match status" value="1"/>
</dbReference>
<feature type="compositionally biased region" description="Low complexity" evidence="1">
    <location>
        <begin position="348"/>
        <end position="359"/>
    </location>
</feature>
<keyword evidence="2" id="KW-0732">Signal</keyword>
<protein>
    <recommendedName>
        <fullName evidence="3">HMA domain-containing protein</fullName>
    </recommendedName>
</protein>
<reference evidence="4 5" key="1">
    <citation type="submission" date="2020-08" db="EMBL/GenBank/DDBJ databases">
        <title>Plant Genome Project.</title>
        <authorList>
            <person name="Zhang R.-G."/>
        </authorList>
    </citation>
    <scope>NUCLEOTIDE SEQUENCE [LARGE SCALE GENOMIC DNA]</scope>
    <source>
        <tissue evidence="4">Rhizome</tissue>
    </source>
</reference>
<evidence type="ECO:0000313" key="5">
    <source>
        <dbReference type="Proteomes" id="UP000734854"/>
    </source>
</evidence>
<evidence type="ECO:0000256" key="2">
    <source>
        <dbReference type="SAM" id="SignalP"/>
    </source>
</evidence>
<organism evidence="4 5">
    <name type="scientific">Zingiber officinale</name>
    <name type="common">Ginger</name>
    <name type="synonym">Amomum zingiber</name>
    <dbReference type="NCBI Taxonomy" id="94328"/>
    <lineage>
        <taxon>Eukaryota</taxon>
        <taxon>Viridiplantae</taxon>
        <taxon>Streptophyta</taxon>
        <taxon>Embryophyta</taxon>
        <taxon>Tracheophyta</taxon>
        <taxon>Spermatophyta</taxon>
        <taxon>Magnoliopsida</taxon>
        <taxon>Liliopsida</taxon>
        <taxon>Zingiberales</taxon>
        <taxon>Zingiberaceae</taxon>
        <taxon>Zingiber</taxon>
    </lineage>
</organism>
<dbReference type="InterPro" id="IPR044594">
    <property type="entry name" value="HIPP01/3/5/6"/>
</dbReference>
<dbReference type="EMBL" id="JACMSC010000012">
    <property type="protein sequence ID" value="KAG6497861.1"/>
    <property type="molecule type" value="Genomic_DNA"/>
</dbReference>
<dbReference type="PANTHER" id="PTHR46413">
    <property type="entry name" value="HEAVY METAL-ASSOCIATED ISOPRENYLATED PLANT PROTEIN 6"/>
    <property type="match status" value="1"/>
</dbReference>
<feature type="region of interest" description="Disordered" evidence="1">
    <location>
        <begin position="288"/>
        <end position="371"/>
    </location>
</feature>
<evidence type="ECO:0000256" key="1">
    <source>
        <dbReference type="SAM" id="MobiDB-lite"/>
    </source>
</evidence>
<dbReference type="InterPro" id="IPR006121">
    <property type="entry name" value="HMA_dom"/>
</dbReference>
<accession>A0A8J5L1N1</accession>
<dbReference type="Pfam" id="PF00403">
    <property type="entry name" value="HMA"/>
    <property type="match status" value="1"/>
</dbReference>
<dbReference type="SUPFAM" id="SSF55008">
    <property type="entry name" value="HMA, heavy metal-associated domain"/>
    <property type="match status" value="1"/>
</dbReference>
<proteinExistence type="predicted"/>
<comment type="caution">
    <text evidence="4">The sequence shown here is derived from an EMBL/GenBank/DDBJ whole genome shotgun (WGS) entry which is preliminary data.</text>
</comment>
<dbReference type="PROSITE" id="PS50846">
    <property type="entry name" value="HMA_2"/>
    <property type="match status" value="1"/>
</dbReference>
<feature type="domain" description="HMA" evidence="3">
    <location>
        <begin position="223"/>
        <end position="290"/>
    </location>
</feature>
<feature type="chain" id="PRO_5035210555" description="HMA domain-containing protein" evidence="2">
    <location>
        <begin position="17"/>
        <end position="402"/>
    </location>
</feature>
<evidence type="ECO:0000313" key="4">
    <source>
        <dbReference type="EMBL" id="KAG6497861.1"/>
    </source>
</evidence>
<feature type="signal peptide" evidence="2">
    <location>
        <begin position="1"/>
        <end position="16"/>
    </location>
</feature>
<dbReference type="GO" id="GO:0046872">
    <property type="term" value="F:metal ion binding"/>
    <property type="evidence" value="ECO:0007669"/>
    <property type="project" value="InterPro"/>
</dbReference>
<gene>
    <name evidence="4" type="ORF">ZIOFF_045767</name>
</gene>
<feature type="compositionally biased region" description="Basic and acidic residues" evidence="1">
    <location>
        <begin position="288"/>
        <end position="336"/>
    </location>
</feature>
<dbReference type="Gene3D" id="3.30.70.100">
    <property type="match status" value="1"/>
</dbReference>
<dbReference type="Proteomes" id="UP000734854">
    <property type="component" value="Unassembled WGS sequence"/>
</dbReference>
<evidence type="ECO:0000259" key="3">
    <source>
        <dbReference type="PROSITE" id="PS50846"/>
    </source>
</evidence>
<name>A0A8J5L1N1_ZINOF</name>
<keyword evidence="5" id="KW-1185">Reference proteome</keyword>
<dbReference type="InterPro" id="IPR036163">
    <property type="entry name" value="HMA_dom_sf"/>
</dbReference>
<dbReference type="AlphaFoldDB" id="A0A8J5L1N1"/>
<dbReference type="PANTHER" id="PTHR46413:SF1">
    <property type="entry name" value="HEAVY METAL-ASSOCIATED ISOPRENYLATED PLANT PROTEIN 6"/>
    <property type="match status" value="1"/>
</dbReference>